<keyword evidence="4" id="KW-1185">Reference proteome</keyword>
<dbReference type="RefSeq" id="WP_309561401.1">
    <property type="nucleotide sequence ID" value="NZ_JAVJIU010000003.1"/>
</dbReference>
<protein>
    <submittedName>
        <fullName evidence="3">TetR/AcrR family transcriptional regulator</fullName>
    </submittedName>
</protein>
<dbReference type="Proteomes" id="UP001257234">
    <property type="component" value="Unassembled WGS sequence"/>
</dbReference>
<reference evidence="4" key="1">
    <citation type="submission" date="2023-07" db="EMBL/GenBank/DDBJ databases">
        <title>Christiangramia sp. SM2212., a novel bacterium of the family Flavobacteriaceae isolated from the sea sediment.</title>
        <authorList>
            <person name="Wang J."/>
            <person name="Zhang X."/>
        </authorList>
    </citation>
    <scope>NUCLEOTIDE SEQUENCE [LARGE SCALE GENOMIC DNA]</scope>
    <source>
        <strain evidence="4">SM2212</strain>
    </source>
</reference>
<dbReference type="SUPFAM" id="SSF46689">
    <property type="entry name" value="Homeodomain-like"/>
    <property type="match status" value="1"/>
</dbReference>
<evidence type="ECO:0000313" key="4">
    <source>
        <dbReference type="Proteomes" id="UP001257234"/>
    </source>
</evidence>
<dbReference type="Pfam" id="PF00440">
    <property type="entry name" value="TetR_N"/>
    <property type="match status" value="1"/>
</dbReference>
<proteinExistence type="predicted"/>
<feature type="domain" description="HTH tetR-type" evidence="2">
    <location>
        <begin position="36"/>
        <end position="69"/>
    </location>
</feature>
<evidence type="ECO:0000256" key="1">
    <source>
        <dbReference type="ARBA" id="ARBA00023125"/>
    </source>
</evidence>
<keyword evidence="1" id="KW-0238">DNA-binding</keyword>
<gene>
    <name evidence="3" type="ORF">RE431_07735</name>
</gene>
<sequence>MEELLKDLKIRINEDLFLKDPESSKLGKKILGEGILLISEIGFEEFTFKKLGKRIGSNESSVYRYFKNKHIFLVYIINWFWGWKEFQLTFATHGIQDPLEKLLKAIEVMAHPVEEDIRFAHVNEVALNNIVINEASKSYLTKEVDQENQFGYFLIYKRLISRISKMIDDVDPEYAHPYSLSSTIADGALHLHFLNKHFSTITDAKGKCDPSHFLKNMVTNLLK</sequence>
<dbReference type="EMBL" id="JAVJIU010000003">
    <property type="protein sequence ID" value="MDR5590525.1"/>
    <property type="molecule type" value="Genomic_DNA"/>
</dbReference>
<dbReference type="InterPro" id="IPR009057">
    <property type="entry name" value="Homeodomain-like_sf"/>
</dbReference>
<evidence type="ECO:0000259" key="2">
    <source>
        <dbReference type="Pfam" id="PF00440"/>
    </source>
</evidence>
<evidence type="ECO:0000313" key="3">
    <source>
        <dbReference type="EMBL" id="MDR5590525.1"/>
    </source>
</evidence>
<dbReference type="Gene3D" id="1.10.357.10">
    <property type="entry name" value="Tetracycline Repressor, domain 2"/>
    <property type="match status" value="1"/>
</dbReference>
<accession>A0ABU1EQ61</accession>
<name>A0ABU1EQ61_9FLAO</name>
<dbReference type="InterPro" id="IPR001647">
    <property type="entry name" value="HTH_TetR"/>
</dbReference>
<comment type="caution">
    <text evidence="3">The sequence shown here is derived from an EMBL/GenBank/DDBJ whole genome shotgun (WGS) entry which is preliminary data.</text>
</comment>
<organism evidence="3 4">
    <name type="scientific">Christiangramia sediminicola</name>
    <dbReference type="NCBI Taxonomy" id="3073267"/>
    <lineage>
        <taxon>Bacteria</taxon>
        <taxon>Pseudomonadati</taxon>
        <taxon>Bacteroidota</taxon>
        <taxon>Flavobacteriia</taxon>
        <taxon>Flavobacteriales</taxon>
        <taxon>Flavobacteriaceae</taxon>
        <taxon>Christiangramia</taxon>
    </lineage>
</organism>